<dbReference type="WBParaSite" id="DME_0000272901-mRNA-1">
    <property type="protein sequence ID" value="DME_0000272901-mRNA-1"/>
    <property type="gene ID" value="DME_0000272901"/>
</dbReference>
<dbReference type="AlphaFoldDB" id="A0A0N4U6Z4"/>
<accession>A0A0N4U6Z4</accession>
<evidence type="ECO:0000256" key="4">
    <source>
        <dbReference type="ARBA" id="ARBA00022777"/>
    </source>
</evidence>
<proteinExistence type="inferred from homology"/>
<protein>
    <submittedName>
        <fullName evidence="12">Protein kinase domain-containing protein</fullName>
    </submittedName>
</protein>
<reference evidence="9 11" key="2">
    <citation type="submission" date="2018-11" db="EMBL/GenBank/DDBJ databases">
        <authorList>
            <consortium name="Pathogen Informatics"/>
        </authorList>
    </citation>
    <scope>NUCLEOTIDE SEQUENCE [LARGE SCALE GENOMIC DNA]</scope>
</reference>
<dbReference type="InterPro" id="IPR000719">
    <property type="entry name" value="Prot_kinase_dom"/>
</dbReference>
<gene>
    <name evidence="9" type="ORF">DME_LOCUS7089</name>
</gene>
<evidence type="ECO:0000313" key="9">
    <source>
        <dbReference type="EMBL" id="VDN57116.1"/>
    </source>
</evidence>
<evidence type="ECO:0000256" key="3">
    <source>
        <dbReference type="ARBA" id="ARBA00022741"/>
    </source>
</evidence>
<dbReference type="InterPro" id="IPR008271">
    <property type="entry name" value="Ser/Thr_kinase_AS"/>
</dbReference>
<keyword evidence="5 6" id="KW-0067">ATP-binding</keyword>
<dbReference type="InterPro" id="IPR050117">
    <property type="entry name" value="MAPK"/>
</dbReference>
<keyword evidence="4" id="KW-0418">Kinase</keyword>
<dbReference type="SMART" id="SM00220">
    <property type="entry name" value="S_TKc"/>
    <property type="match status" value="1"/>
</dbReference>
<reference evidence="12" key="1">
    <citation type="submission" date="2017-02" db="UniProtKB">
        <authorList>
            <consortium name="WormBaseParasite"/>
        </authorList>
    </citation>
    <scope>IDENTIFICATION</scope>
</reference>
<dbReference type="InterPro" id="IPR011009">
    <property type="entry name" value="Kinase-like_dom_sf"/>
</dbReference>
<dbReference type="PROSITE" id="PS00107">
    <property type="entry name" value="PROTEIN_KINASE_ATP"/>
    <property type="match status" value="1"/>
</dbReference>
<evidence type="ECO:0000313" key="10">
    <source>
        <dbReference type="Proteomes" id="UP000038040"/>
    </source>
</evidence>
<dbReference type="PROSITE" id="PS00108">
    <property type="entry name" value="PROTEIN_KINASE_ST"/>
    <property type="match status" value="1"/>
</dbReference>
<keyword evidence="3 6" id="KW-0547">Nucleotide-binding</keyword>
<evidence type="ECO:0000256" key="1">
    <source>
        <dbReference type="ARBA" id="ARBA00022527"/>
    </source>
</evidence>
<dbReference type="SUPFAM" id="SSF56112">
    <property type="entry name" value="Protein kinase-like (PK-like)"/>
    <property type="match status" value="1"/>
</dbReference>
<dbReference type="InterPro" id="IPR017441">
    <property type="entry name" value="Protein_kinase_ATP_BS"/>
</dbReference>
<name>A0A0N4U6Z4_DRAME</name>
<dbReference type="Pfam" id="PF00069">
    <property type="entry name" value="Pkinase"/>
    <property type="match status" value="1"/>
</dbReference>
<keyword evidence="11" id="KW-1185">Reference proteome</keyword>
<evidence type="ECO:0000313" key="12">
    <source>
        <dbReference type="WBParaSite" id="DME_0000272901-mRNA-1"/>
    </source>
</evidence>
<comment type="similarity">
    <text evidence="7">Belongs to the protein kinase superfamily.</text>
</comment>
<dbReference type="PANTHER" id="PTHR24055">
    <property type="entry name" value="MITOGEN-ACTIVATED PROTEIN KINASE"/>
    <property type="match status" value="1"/>
</dbReference>
<dbReference type="FunFam" id="3.30.200.20:FF:000553">
    <property type="entry name" value="Mitogen-activated protein kinase"/>
    <property type="match status" value="1"/>
</dbReference>
<dbReference type="Gene3D" id="3.30.200.20">
    <property type="entry name" value="Phosphorylase Kinase, domain 1"/>
    <property type="match status" value="1"/>
</dbReference>
<dbReference type="STRING" id="318479.A0A0N4U6Z4"/>
<feature type="binding site" evidence="6">
    <location>
        <position position="63"/>
    </location>
    <ligand>
        <name>ATP</name>
        <dbReference type="ChEBI" id="CHEBI:30616"/>
    </ligand>
</feature>
<evidence type="ECO:0000313" key="11">
    <source>
        <dbReference type="Proteomes" id="UP000274756"/>
    </source>
</evidence>
<feature type="domain" description="Protein kinase" evidence="8">
    <location>
        <begin position="33"/>
        <end position="330"/>
    </location>
</feature>
<sequence>MRTSSVAFNKILDDLAKRQLLLDFQFGSARNNYEAIRNIGAGAFGIVCEAVETSSLNKVAIKKIGHASATPTLARRTLREIRVLRYIEHENIVNLRDIFRTAGNLGINVYLVMDLMEGNLHHVIYGGNQMEDDLIAHFLHQTLRGLRYLHRAGIAHRDLKPSNLLVNSDCHLRIADFGMAKLAMRDHIEEAEEHCFYMTQHIATLPYRLAPELLFVMPEHSTAVDIWAVACIFAEMIIRRELFPGRSVSGQIKIIVTMLGAPSAKIMNQIRCERTRRLIENFADYAVRPWNEILKDKADCPDTLDLISKMAVMDPEDRIDVHQAINHNYFREYYPNFMAERACPFKVKMDMAAIESLTHEELIQSLINDVRSADDEQFTSVSSESSIPSITSSSKCSGVRFFTSYE</sequence>
<dbReference type="OrthoDB" id="192887at2759"/>
<dbReference type="GO" id="GO:0005524">
    <property type="term" value="F:ATP binding"/>
    <property type="evidence" value="ECO:0007669"/>
    <property type="project" value="UniProtKB-UniRule"/>
</dbReference>
<dbReference type="Gene3D" id="1.10.510.10">
    <property type="entry name" value="Transferase(Phosphotransferase) domain 1"/>
    <property type="match status" value="1"/>
</dbReference>
<dbReference type="Proteomes" id="UP000274756">
    <property type="component" value="Unassembled WGS sequence"/>
</dbReference>
<evidence type="ECO:0000256" key="2">
    <source>
        <dbReference type="ARBA" id="ARBA00022679"/>
    </source>
</evidence>
<dbReference type="PROSITE" id="PS50011">
    <property type="entry name" value="PROTEIN_KINASE_DOM"/>
    <property type="match status" value="1"/>
</dbReference>
<evidence type="ECO:0000256" key="6">
    <source>
        <dbReference type="PROSITE-ProRule" id="PRU10141"/>
    </source>
</evidence>
<keyword evidence="1 7" id="KW-0723">Serine/threonine-protein kinase</keyword>
<dbReference type="EMBL" id="UYYG01001158">
    <property type="protein sequence ID" value="VDN57116.1"/>
    <property type="molecule type" value="Genomic_DNA"/>
</dbReference>
<evidence type="ECO:0000256" key="5">
    <source>
        <dbReference type="ARBA" id="ARBA00022840"/>
    </source>
</evidence>
<dbReference type="FunFam" id="1.10.510.10:FF:000624">
    <property type="entry name" value="Mitogen-activated protein kinase"/>
    <property type="match status" value="1"/>
</dbReference>
<organism evidence="10 12">
    <name type="scientific">Dracunculus medinensis</name>
    <name type="common">Guinea worm</name>
    <dbReference type="NCBI Taxonomy" id="318479"/>
    <lineage>
        <taxon>Eukaryota</taxon>
        <taxon>Metazoa</taxon>
        <taxon>Ecdysozoa</taxon>
        <taxon>Nematoda</taxon>
        <taxon>Chromadorea</taxon>
        <taxon>Rhabditida</taxon>
        <taxon>Spirurina</taxon>
        <taxon>Dracunculoidea</taxon>
        <taxon>Dracunculidae</taxon>
        <taxon>Dracunculus</taxon>
    </lineage>
</organism>
<keyword evidence="2" id="KW-0808">Transferase</keyword>
<evidence type="ECO:0000259" key="8">
    <source>
        <dbReference type="PROSITE" id="PS50011"/>
    </source>
</evidence>
<dbReference type="GO" id="GO:0004674">
    <property type="term" value="F:protein serine/threonine kinase activity"/>
    <property type="evidence" value="ECO:0007669"/>
    <property type="project" value="UniProtKB-KW"/>
</dbReference>
<dbReference type="Proteomes" id="UP000038040">
    <property type="component" value="Unplaced"/>
</dbReference>
<evidence type="ECO:0000256" key="7">
    <source>
        <dbReference type="RuleBase" id="RU000304"/>
    </source>
</evidence>